<dbReference type="Pfam" id="PF18830">
    <property type="entry name" value="LPD16"/>
    <property type="match status" value="1"/>
</dbReference>
<organism evidence="10 11">
    <name type="scientific">Flavonifractor plautii</name>
    <name type="common">Fusobacterium plautii</name>
    <dbReference type="NCBI Taxonomy" id="292800"/>
    <lineage>
        <taxon>Bacteria</taxon>
        <taxon>Bacillati</taxon>
        <taxon>Bacillota</taxon>
        <taxon>Clostridia</taxon>
        <taxon>Eubacteriales</taxon>
        <taxon>Oscillospiraceae</taxon>
        <taxon>Flavonifractor</taxon>
    </lineage>
</organism>
<dbReference type="Pfam" id="PF08401">
    <property type="entry name" value="ArdcN"/>
    <property type="match status" value="1"/>
</dbReference>
<dbReference type="RefSeq" id="WP_256275928.1">
    <property type="nucleotide sequence ID" value="NZ_JAQLWN010000017.1"/>
</dbReference>
<dbReference type="Pfam" id="PF18842">
    <property type="entry name" value="LPD26"/>
    <property type="match status" value="1"/>
</dbReference>
<feature type="region of interest" description="Disordered" evidence="1">
    <location>
        <begin position="1505"/>
        <end position="1554"/>
    </location>
</feature>
<dbReference type="InterPro" id="IPR010359">
    <property type="entry name" value="IrrE_HExxH"/>
</dbReference>
<feature type="domain" description="Large polyvalent protein associated" evidence="9">
    <location>
        <begin position="1"/>
        <end position="213"/>
    </location>
</feature>
<evidence type="ECO:0000313" key="10">
    <source>
        <dbReference type="EMBL" id="MDB7906870.1"/>
    </source>
</evidence>
<evidence type="ECO:0000259" key="5">
    <source>
        <dbReference type="Pfam" id="PF14195"/>
    </source>
</evidence>
<dbReference type="Pfam" id="PF06114">
    <property type="entry name" value="Peptidase_M78"/>
    <property type="match status" value="1"/>
</dbReference>
<dbReference type="InterPro" id="IPR040568">
    <property type="entry name" value="LPD16"/>
</dbReference>
<feature type="domain" description="N-terminal" evidence="3">
    <location>
        <begin position="483"/>
        <end position="605"/>
    </location>
</feature>
<dbReference type="Pfam" id="PF07275">
    <property type="entry name" value="ArdA"/>
    <property type="match status" value="1"/>
</dbReference>
<dbReference type="InterPro" id="IPR040672">
    <property type="entry name" value="LPD34"/>
</dbReference>
<dbReference type="InterPro" id="IPR009899">
    <property type="entry name" value="ArdA"/>
</dbReference>
<dbReference type="Pfam" id="PF18852">
    <property type="entry name" value="LPD34"/>
    <property type="match status" value="1"/>
</dbReference>
<gene>
    <name evidence="10" type="ORF">PND83_12845</name>
</gene>
<feature type="region of interest" description="Disordered" evidence="1">
    <location>
        <begin position="775"/>
        <end position="806"/>
    </location>
</feature>
<feature type="compositionally biased region" description="Low complexity" evidence="1">
    <location>
        <begin position="781"/>
        <end position="791"/>
    </location>
</feature>
<evidence type="ECO:0000259" key="2">
    <source>
        <dbReference type="Pfam" id="PF06114"/>
    </source>
</evidence>
<evidence type="ECO:0000259" key="8">
    <source>
        <dbReference type="Pfam" id="PF18842"/>
    </source>
</evidence>
<feature type="domain" description="Large polyvalent protein associated" evidence="7">
    <location>
        <begin position="1055"/>
        <end position="1150"/>
    </location>
</feature>
<dbReference type="Pfam" id="PF18840">
    <property type="entry name" value="LPD25"/>
    <property type="match status" value="1"/>
</dbReference>
<proteinExistence type="predicted"/>
<comment type="caution">
    <text evidence="10">The sequence shown here is derived from an EMBL/GenBank/DDBJ whole genome shotgun (WGS) entry which is preliminary data.</text>
</comment>
<feature type="domain" description="Large polyvalent protein associated" evidence="8">
    <location>
        <begin position="796"/>
        <end position="858"/>
    </location>
</feature>
<feature type="compositionally biased region" description="Low complexity" evidence="1">
    <location>
        <begin position="219"/>
        <end position="237"/>
    </location>
</feature>
<feature type="region of interest" description="Disordered" evidence="1">
    <location>
        <begin position="218"/>
        <end position="240"/>
    </location>
</feature>
<dbReference type="InterPro" id="IPR041045">
    <property type="entry name" value="LPD25"/>
</dbReference>
<evidence type="ECO:0000259" key="3">
    <source>
        <dbReference type="Pfam" id="PF08401"/>
    </source>
</evidence>
<feature type="domain" description="DUF4316" evidence="5">
    <location>
        <begin position="1460"/>
        <end position="1503"/>
    </location>
</feature>
<evidence type="ECO:0000259" key="6">
    <source>
        <dbReference type="Pfam" id="PF18830"/>
    </source>
</evidence>
<dbReference type="Pfam" id="PF14191">
    <property type="entry name" value="YodL"/>
    <property type="match status" value="1"/>
</dbReference>
<feature type="domain" description="IrrE N-terminal-like" evidence="2">
    <location>
        <begin position="655"/>
        <end position="722"/>
    </location>
</feature>
<dbReference type="GO" id="GO:0003697">
    <property type="term" value="F:single-stranded DNA binding"/>
    <property type="evidence" value="ECO:0007669"/>
    <property type="project" value="InterPro"/>
</dbReference>
<feature type="compositionally biased region" description="Basic residues" evidence="1">
    <location>
        <begin position="1514"/>
        <end position="1527"/>
    </location>
</feature>
<reference evidence="10" key="1">
    <citation type="submission" date="2023-01" db="EMBL/GenBank/DDBJ databases">
        <title>Human gut microbiome strain richness.</title>
        <authorList>
            <person name="Chen-Liaw A."/>
        </authorList>
    </citation>
    <scope>NUCLEOTIDE SEQUENCE</scope>
    <source>
        <strain evidence="10">2225st1_A6_2225SCRN_200828</strain>
    </source>
</reference>
<evidence type="ECO:0000259" key="7">
    <source>
        <dbReference type="Pfam" id="PF18840"/>
    </source>
</evidence>
<dbReference type="Pfam" id="PF14195">
    <property type="entry name" value="DUF4316"/>
    <property type="match status" value="1"/>
</dbReference>
<dbReference type="InterPro" id="IPR040936">
    <property type="entry name" value="LPD26"/>
</dbReference>
<name>A0AAW6C4X7_FLAPL</name>
<dbReference type="InterPro" id="IPR013610">
    <property type="entry name" value="ArdC_N"/>
</dbReference>
<feature type="domain" description="YodL-like" evidence="4">
    <location>
        <begin position="1288"/>
        <end position="1388"/>
    </location>
</feature>
<accession>A0AAW6C4X7</accession>
<evidence type="ECO:0000313" key="11">
    <source>
        <dbReference type="Proteomes" id="UP001211006"/>
    </source>
</evidence>
<evidence type="ECO:0000259" key="9">
    <source>
        <dbReference type="Pfam" id="PF18852"/>
    </source>
</evidence>
<dbReference type="Proteomes" id="UP001211006">
    <property type="component" value="Unassembled WGS sequence"/>
</dbReference>
<dbReference type="InterPro" id="IPR025465">
    <property type="entry name" value="DUF4316"/>
</dbReference>
<evidence type="ECO:0000259" key="4">
    <source>
        <dbReference type="Pfam" id="PF14191"/>
    </source>
</evidence>
<feature type="domain" description="Large polyvalent protein-associated" evidence="6">
    <location>
        <begin position="862"/>
        <end position="941"/>
    </location>
</feature>
<dbReference type="EMBL" id="JAQLWO010000014">
    <property type="protein sequence ID" value="MDB7906870.1"/>
    <property type="molecule type" value="Genomic_DNA"/>
</dbReference>
<dbReference type="InterPro" id="IPR025923">
    <property type="entry name" value="YodL-like_dom"/>
</dbReference>
<evidence type="ECO:0000256" key="1">
    <source>
        <dbReference type="SAM" id="MobiDB-lite"/>
    </source>
</evidence>
<feature type="compositionally biased region" description="Basic and acidic residues" evidence="1">
    <location>
        <begin position="1535"/>
        <end position="1554"/>
    </location>
</feature>
<protein>
    <submittedName>
        <fullName evidence="10">YodL domain-containing protein</fullName>
    </submittedName>
</protein>
<sequence length="1554" mass="174873">MSYSSYDHDDLEPASTMRIERRIYFESGKADLSEMVKLPLAELLSLRAESAAAEQEVFDRLKEQAAAWEEQAGRTLFLDKALEYARTLPVTHTANQWEAPDEYRHIRSNMVYQMDYSISENTRYDSAAQKSIPYSWTLRWGLYTNAPHGNQREKIAGQDRKVFASREELDKYLNGRIKAHEHYFTEISPAIPKEYADCFKVNGCLLPGYTIEGEEPAKAAELPAQEETAQPQQTTTTPERREPVNEVFSIFLDNRAEAQTGGPHGYWLSLPTTAEQVQEALKEIHITADNQQDLFIGGFSTPEGKPLELPEDLIRAASVDELNFLAAQLQKLDAVELAELNAAMQSPAKMQTIGQLLDYAENTDCFVLINAKDNRSLGEYYLNDSGLFVVPDPWKPAIDTDRLGSFIANEEQGTFTDYGYILRTSDEWQRVHEGQPVPEKYRVMAYPAPEILREESKVQPEAAAPTKAPQPVTPILLNGQNSAERMKEITDRLETGIQELFESERYKAYLTTMSKFHSYSFNNTLLIAMQGGQLVAGYNKWRDDFHRNVKKGEKAIKILAPAPFKAKKEVQKLDAQGRPVMGKDGKPVTEVQEIQVPAFKIVSVFDVSQTEGEPLPSIGVEELTGSVERYGEFFKALEQTSPVPIGFEDIPGGSHGYYHLTEKRIAIQEGMSELQTLKTAIHEIAHSKLHAIDPEAPAIEQADRPDSRTREVQAESVAYAVCQHYGLDTSDYSFGYVAGWSSGKDLKELKASLETIRATAHELITTIDGHLAQLQKERQTQQEQPQAAPLERAAEQPDPDSVFSKLPPEQQREMTASVKAMLQALIDADLKSTGEVSQGTKEAAQAQGFTIAGDGTLEQAEAQQEAAYRLESGDYLYIQTSETGYDYTLYDPDYKELDGGQLDNPDLSLAEAGKEILAIHERPAGTMEPLTGDRLDDFLEATEQANAIPQPQAWNGIDGLLNGKPFMPEASPADRAAALIELAEKNAPRLGSDERQLIVAYAEAVGDTDKVIGLINRLCEQGYELQKGQMDSFVKSEIESEIAVANAQRQIAQNPAAEPVVTILWSESPHLKDGQQMPLHEAEAVFNELDSARRHEREQPGYTGHWYDKTKFRIDFTMQGQPDSYEGRQDFGDGDGSLIQHIRGYHEYYAQDESWKNHVLHHEGPEAWEADKAQRDTLLHEFIPYMELHCNLAAMEQEARRPLRSGETLTPEQTAYFNAVLDYVKECRPLLNQGQYHLPEPPQLADFDQSLQDYKKQIEAELEQEAAASGLTVEEYVASDYEAPAQPNFSIYQVPPGPEGRDFRYRSYEDLQADGLSVDRKNYQLVYTAPLDKDTTLDEIYRRFNMEHPADYKGHSLSMGDIVVFRQDGKQTAYYVDEGADYRQVPEFFAQPEKQLTPDECMTGEQIQTPRGRFYLTDRSREQMEAAGYGFHHQSDDGRYLIMANGTRAFAIPAQQESHIKMAEMSTEQNYNMIDGMMNNAPSMEELEARAKAGEQISLLDVAEAAKAEAQKPKQTRRTTQKQKKPSIRAQLAAAKEEQKKRPPAREKSKEMEV</sequence>